<dbReference type="RefSeq" id="WP_103461115.1">
    <property type="nucleotide sequence ID" value="NZ_PPXD01000020.1"/>
</dbReference>
<gene>
    <name evidence="1" type="ORF">C3B61_13220</name>
</gene>
<dbReference type="EMBL" id="PPXD01000020">
    <property type="protein sequence ID" value="POH64402.1"/>
    <property type="molecule type" value="Genomic_DNA"/>
</dbReference>
<evidence type="ECO:0000313" key="1">
    <source>
        <dbReference type="EMBL" id="POH64402.1"/>
    </source>
</evidence>
<name>A0A2S3ZDY5_9MICO</name>
<evidence type="ECO:0000313" key="2">
    <source>
        <dbReference type="Proteomes" id="UP000237340"/>
    </source>
</evidence>
<dbReference type="AlphaFoldDB" id="A0A2S3ZDY5"/>
<sequence length="184" mass="20477">MDMDLSWLVGIASTALAAGAGAYVSARLGVVHADQAENNRFRRETAEEIVVSLTKLRDLLRDVQNDRNSEQWTVPVITAYDTIDDARHRLPQRFQHLRQSVRFALGEAVGGPSLADLGPSSEPAELADYNHRWNEYAIEYIEMAVDSIREWRDASAKSAPNVRLPGFDLWLAKTSRHVTGSSAT</sequence>
<protein>
    <submittedName>
        <fullName evidence="1">Uncharacterized protein</fullName>
    </submittedName>
</protein>
<dbReference type="Proteomes" id="UP000237340">
    <property type="component" value="Unassembled WGS sequence"/>
</dbReference>
<accession>A0A2S3ZDY5</accession>
<comment type="caution">
    <text evidence="1">The sequence shown here is derived from an EMBL/GenBank/DDBJ whole genome shotgun (WGS) entry which is preliminary data.</text>
</comment>
<reference evidence="1 2" key="1">
    <citation type="submission" date="2018-01" db="EMBL/GenBank/DDBJ databases">
        <title>Cryobacterium sp. nov., from glaciers in China.</title>
        <authorList>
            <person name="Liu Q."/>
            <person name="Xin Y.-H."/>
        </authorList>
    </citation>
    <scope>NUCLEOTIDE SEQUENCE [LARGE SCALE GENOMIC DNA]</scope>
    <source>
        <strain evidence="1 2">TMN-42</strain>
    </source>
</reference>
<keyword evidence="2" id="KW-1185">Reference proteome</keyword>
<organism evidence="1 2">
    <name type="scientific">Cryobacterium zongtaii</name>
    <dbReference type="NCBI Taxonomy" id="1259217"/>
    <lineage>
        <taxon>Bacteria</taxon>
        <taxon>Bacillati</taxon>
        <taxon>Actinomycetota</taxon>
        <taxon>Actinomycetes</taxon>
        <taxon>Micrococcales</taxon>
        <taxon>Microbacteriaceae</taxon>
        <taxon>Cryobacterium</taxon>
    </lineage>
</organism>
<proteinExistence type="predicted"/>